<dbReference type="GO" id="GO:0005524">
    <property type="term" value="F:ATP binding"/>
    <property type="evidence" value="ECO:0007669"/>
    <property type="project" value="UniProtKB-KW"/>
</dbReference>
<evidence type="ECO:0000256" key="2">
    <source>
        <dbReference type="ARBA" id="ARBA00022840"/>
    </source>
</evidence>
<dbReference type="InterPro" id="IPR027417">
    <property type="entry name" value="P-loop_NTPase"/>
</dbReference>
<dbReference type="InterPro" id="IPR003593">
    <property type="entry name" value="AAA+_ATPase"/>
</dbReference>
<name>A0A8J3E9H1_9GAMM</name>
<dbReference type="CDD" id="cd03230">
    <property type="entry name" value="ABC_DR_subfamily_A"/>
    <property type="match status" value="1"/>
</dbReference>
<protein>
    <submittedName>
        <fullName evidence="4">ABC transporter ATP-binding protein</fullName>
    </submittedName>
</protein>
<dbReference type="SUPFAM" id="SSF52540">
    <property type="entry name" value="P-loop containing nucleoside triphosphate hydrolases"/>
    <property type="match status" value="1"/>
</dbReference>
<organism evidence="4 5">
    <name type="scientific">Cysteiniphilum litorale</name>
    <dbReference type="NCBI Taxonomy" id="2056700"/>
    <lineage>
        <taxon>Bacteria</taxon>
        <taxon>Pseudomonadati</taxon>
        <taxon>Pseudomonadota</taxon>
        <taxon>Gammaproteobacteria</taxon>
        <taxon>Thiotrichales</taxon>
        <taxon>Fastidiosibacteraceae</taxon>
        <taxon>Cysteiniphilum</taxon>
    </lineage>
</organism>
<dbReference type="PROSITE" id="PS00211">
    <property type="entry name" value="ABC_TRANSPORTER_1"/>
    <property type="match status" value="1"/>
</dbReference>
<evidence type="ECO:0000313" key="4">
    <source>
        <dbReference type="EMBL" id="GGG07770.1"/>
    </source>
</evidence>
<dbReference type="Pfam" id="PF00005">
    <property type="entry name" value="ABC_tran"/>
    <property type="match status" value="1"/>
</dbReference>
<evidence type="ECO:0000313" key="5">
    <source>
        <dbReference type="Proteomes" id="UP000636949"/>
    </source>
</evidence>
<dbReference type="SMART" id="SM00382">
    <property type="entry name" value="AAA"/>
    <property type="match status" value="1"/>
</dbReference>
<dbReference type="GO" id="GO:0016887">
    <property type="term" value="F:ATP hydrolysis activity"/>
    <property type="evidence" value="ECO:0007669"/>
    <property type="project" value="InterPro"/>
</dbReference>
<reference evidence="4" key="2">
    <citation type="submission" date="2020-09" db="EMBL/GenBank/DDBJ databases">
        <authorList>
            <person name="Sun Q."/>
            <person name="Zhou Y."/>
        </authorList>
    </citation>
    <scope>NUCLEOTIDE SEQUENCE</scope>
    <source>
        <strain evidence="4">CGMCC 1.15758</strain>
    </source>
</reference>
<dbReference type="Gene3D" id="3.40.50.300">
    <property type="entry name" value="P-loop containing nucleotide triphosphate hydrolases"/>
    <property type="match status" value="1"/>
</dbReference>
<dbReference type="PANTHER" id="PTHR43038:SF3">
    <property type="entry name" value="ABC TRANSPORTER G FAMILY MEMBER 20 ISOFORM X1"/>
    <property type="match status" value="1"/>
</dbReference>
<dbReference type="EMBL" id="BMJS01000057">
    <property type="protein sequence ID" value="GGG07770.1"/>
    <property type="molecule type" value="Genomic_DNA"/>
</dbReference>
<accession>A0A8J3E9H1</accession>
<keyword evidence="5" id="KW-1185">Reference proteome</keyword>
<dbReference type="RefSeq" id="WP_117003998.1">
    <property type="nucleotide sequence ID" value="NZ_BMJS01000057.1"/>
</dbReference>
<gene>
    <name evidence="4" type="primary">ybhF</name>
    <name evidence="4" type="ORF">GCM10010995_26650</name>
</gene>
<evidence type="ECO:0000259" key="3">
    <source>
        <dbReference type="PROSITE" id="PS50893"/>
    </source>
</evidence>
<dbReference type="PANTHER" id="PTHR43038">
    <property type="entry name" value="ATP-BINDING CASSETTE, SUB-FAMILY H, MEMBER 1"/>
    <property type="match status" value="1"/>
</dbReference>
<sequence length="316" mass="35035">MQTSSDQALDEQPIIKVDGLCKSFAGKLVVDHVNLTINQGEIYGFLGPNGSGKTTTIRMLSGLLPLDAGEGTCLGFDVKTQGNLIRLNVGYMTQKFSLYGDLTVEENLLFIARIFGLKNPRTAVAHAVDQLKIGNARKKQKAAELSGGWKQRLALACATIHNPKLLLLDEPTAGVDPKARREFWDEIHRLSSEGVTTLVSTHYMDEAERCHKLAYIAYGKLLVKGTLKEIIQQSELNTFEITGPRLQSLKSKLEDISHIEQVSLFGQTLHVSSKKTIALDNILAQTLASDYQYHQITPTLEDIFIHLMLNNKDNFS</sequence>
<dbReference type="Proteomes" id="UP000636949">
    <property type="component" value="Unassembled WGS sequence"/>
</dbReference>
<evidence type="ECO:0000256" key="1">
    <source>
        <dbReference type="ARBA" id="ARBA00022741"/>
    </source>
</evidence>
<comment type="caution">
    <text evidence="4">The sequence shown here is derived from an EMBL/GenBank/DDBJ whole genome shotgun (WGS) entry which is preliminary data.</text>
</comment>
<keyword evidence="2 4" id="KW-0067">ATP-binding</keyword>
<dbReference type="AlphaFoldDB" id="A0A8J3E9H1"/>
<proteinExistence type="predicted"/>
<keyword evidence="1" id="KW-0547">Nucleotide-binding</keyword>
<dbReference type="InterPro" id="IPR017871">
    <property type="entry name" value="ABC_transporter-like_CS"/>
</dbReference>
<dbReference type="PROSITE" id="PS50893">
    <property type="entry name" value="ABC_TRANSPORTER_2"/>
    <property type="match status" value="1"/>
</dbReference>
<dbReference type="InterPro" id="IPR003439">
    <property type="entry name" value="ABC_transporter-like_ATP-bd"/>
</dbReference>
<reference evidence="4" key="1">
    <citation type="journal article" date="2014" name="Int. J. Syst. Evol. Microbiol.">
        <title>Complete genome sequence of Corynebacterium casei LMG S-19264T (=DSM 44701T), isolated from a smear-ripened cheese.</title>
        <authorList>
            <consortium name="US DOE Joint Genome Institute (JGI-PGF)"/>
            <person name="Walter F."/>
            <person name="Albersmeier A."/>
            <person name="Kalinowski J."/>
            <person name="Ruckert C."/>
        </authorList>
    </citation>
    <scope>NUCLEOTIDE SEQUENCE</scope>
    <source>
        <strain evidence="4">CGMCC 1.15758</strain>
    </source>
</reference>
<dbReference type="OrthoDB" id="5560252at2"/>
<feature type="domain" description="ABC transporter" evidence="3">
    <location>
        <begin position="15"/>
        <end position="243"/>
    </location>
</feature>